<sequence>MQPADGIKSPQIQPESLIGDSGTSSFLPSETFKVLWKLLLFDLSSMLDWLR</sequence>
<organism evidence="2 3">
    <name type="scientific">Channa argus</name>
    <name type="common">Northern snakehead</name>
    <name type="synonym">Ophicephalus argus</name>
    <dbReference type="NCBI Taxonomy" id="215402"/>
    <lineage>
        <taxon>Eukaryota</taxon>
        <taxon>Metazoa</taxon>
        <taxon>Chordata</taxon>
        <taxon>Craniata</taxon>
        <taxon>Vertebrata</taxon>
        <taxon>Euteleostomi</taxon>
        <taxon>Actinopterygii</taxon>
        <taxon>Neopterygii</taxon>
        <taxon>Teleostei</taxon>
        <taxon>Neoteleostei</taxon>
        <taxon>Acanthomorphata</taxon>
        <taxon>Anabantaria</taxon>
        <taxon>Anabantiformes</taxon>
        <taxon>Channoidei</taxon>
        <taxon>Channidae</taxon>
        <taxon>Channa</taxon>
    </lineage>
</organism>
<keyword evidence="3" id="KW-1185">Reference proteome</keyword>
<accession>A0A6G1QRU8</accession>
<evidence type="ECO:0000256" key="1">
    <source>
        <dbReference type="SAM" id="MobiDB-lite"/>
    </source>
</evidence>
<dbReference type="EMBL" id="CM015732">
    <property type="protein sequence ID" value="KAF3705332.1"/>
    <property type="molecule type" value="Genomic_DNA"/>
</dbReference>
<dbReference type="AlphaFoldDB" id="A0A6G1QRU8"/>
<feature type="region of interest" description="Disordered" evidence="1">
    <location>
        <begin position="1"/>
        <end position="25"/>
    </location>
</feature>
<reference evidence="2 3" key="1">
    <citation type="submission" date="2019-02" db="EMBL/GenBank/DDBJ databases">
        <title>Opniocepnalus argus genome.</title>
        <authorList>
            <person name="Zhou C."/>
            <person name="Xiao S."/>
        </authorList>
    </citation>
    <scope>NUCLEOTIDE SEQUENCE [LARGE SCALE GENOMIC DNA]</scope>
    <source>
        <strain evidence="2">OARG1902GOOAL</strain>
        <tissue evidence="2">Muscle</tissue>
    </source>
</reference>
<proteinExistence type="predicted"/>
<evidence type="ECO:0000313" key="2">
    <source>
        <dbReference type="EMBL" id="KAF3705332.1"/>
    </source>
</evidence>
<evidence type="ECO:0000313" key="3">
    <source>
        <dbReference type="Proteomes" id="UP000503349"/>
    </source>
</evidence>
<reference evidence="3" key="2">
    <citation type="submission" date="2019-02" db="EMBL/GenBank/DDBJ databases">
        <title>Opniocepnalus argus Var Kimnra genome.</title>
        <authorList>
            <person name="Zhou C."/>
            <person name="Xiao S."/>
        </authorList>
    </citation>
    <scope>NUCLEOTIDE SEQUENCE [LARGE SCALE GENOMIC DNA]</scope>
</reference>
<protein>
    <submittedName>
        <fullName evidence="2">Uncharacterized protein</fullName>
    </submittedName>
</protein>
<gene>
    <name evidence="2" type="ORF">EXN66_Car021023</name>
</gene>
<name>A0A6G1QRU8_CHAAH</name>
<dbReference type="Proteomes" id="UP000503349">
    <property type="component" value="Chromosome 21"/>
</dbReference>